<sequence>MAILAARNAVTTNRTVPVGDLEAKYQQLLAEKEELRASLKTKEQDWQRERENLVKNSFANLQAKFLKVKEENDGLRALLGNQHQEALEEETVADQSHFPPRPNFISASMAQKAQAQQGRTFPPPKLHQCEHGRIRVQEAAFPTSAQLHQCKHGRKGGQKEAVPTSTKLISASMAKEAGMDTATRWLLLGSLVMSTLQWLSCSSQQEHCIQEVAFTSCGRLSRYEQAFVPPPMPNFISASMAKEAKAQQGRIFPPHKLHQCSMQNGQAFPPHPTSSVQAWQKRRPERSNFPPPPNFISASMAKEAGMDTSTAVAAPGGIGDVNTAMAILAARNRSIASKKSPGAFAAGSPDQPKSVGFVPPTMPNFISASMAKDTEMQKRTSFPPPPNFISASMAEAEAKKQLFPPPPNFISASMAEEEAKKKNFPPPPNFISASMAKEAGFDTEGDVMVAAHAGAGDAGNVNRTMPIIAARNRGTASSTVPIGDLSAKFQQLLAEKEELMASLETKEHNWQRERENLIKNSFANLQEKLYQTQQELDDALQARGSLEATVRDAELLVKALEQKAVQLESRQRRLGGGEADSRVTSYDQDLQRLQAENDTLQKRVAILETSEDSDSESKEDDDGGLLNQLADATEQIVSLRDGLAQSEEQQLVLAQEKEAWDAERDQLEKRLDEVLEQLVDATEQVADLKEEKDQFRWQQQVAMEAKQKAERSRRASITMITSLEATLARKEADMDNSQATKMNENQELQKKVEDLENTLAQAQAQLEASQEQVESLRATNQEDSLSGLASMSREATGELTKLQAELEGVKSEYASVLNDVNKQKEERKHMQEEIEALQKVNSRLLNDLEAADKESEDALQTMQAALEAVKSDKSKIVDDLEKSVTKKGEEIRKLQTQLESLQQEKRGEQEMLRLAATAREGELQTLRADKGELVQQLQAELDEVKATANNHKEERQKLQEEINALQKVNTRLLNDLEATDKENEDALQTMQAALENVKSDKSRLAGDLEAALAEKGEEIRKLRIQLEALQREKRGEQEMLRLVATAKAGELETLRSDSGAMVQKLQAELDGVKAEYTNLLNDVNKQKQERENLQEEMNALQKVNTRLLNDLETADKESEDALQAMQAALENVKNDKSKIVGDLEASVANKGEEIRKFKLQLEALQRERKEEQDILRFAATAREGEVQTLRADKGGLAQKLQAELDGVKAEYTTLLGDVNKQKQEREDLQEEIEGLQRVNTRLLNDLETTDKESEDALQTMQAALESVKSDKTRLVGDLEASLAEKGEEVKKLQLQLEALQRDKQGEQEMLRFASTAKEEELRTLKSELVSLRQTSKDLEALCTAKDDDLHKVQSASEALLADLEKVTDAQEALEAENVRLNTELDTKVSEQKRLEMSVESLERSLKKAESTVQTLQENASAAEESKKETETSRSLGFESTGWNLFGGTGSSTTSTSKEPDLGKVKEELNAVTSEKESLNAALIESEKKRETLESSFKESGETIATLQDTISMLESAGEDMLQAFEEEKHMLVEQIEAKTLEVAEMQAKARSSSLQVSDKLTAAVAEKEALSETLESVRRELDEAKAAKTVLESSLRESSTTVENLRETIAMLETAGEDMLRAVEEDKQTLVEEMEAKFKERLEEAADEATTSISSEKKALEMTVKIIRQELQEASVGRGKAEASLKESETTIATLRESISMLESAGEEVLKAVEEEKEALVGQVATLEAALTESQAAMAEVNKKLAELASEKNSLESELNNARDALQETCGSLEASKVTIHTLREAVSALKENTQGSQTALLEERDDLAKKLAIMQSNNGTAENLAELSEKLAAAIADKEASGEKLEATALLMNEFQLMAEENRVLLEDATSKLDAAKNENEALTTKVEALQGEKHAMVSNLLKSTEECQRVAAAKASLEKALVDASLELEALKEASVESENKQAKTPPTAATDNPTRIMPMAAGQRNYVFSKDFSAANTELTEKNNELKSKVAFCEAALVECKGKLATAEGRLNDMVTESYQLEASADDARQQSRDALEEKVESLEAALRECEGKLELAESQLTAQAAESRDIGTCTDDGHQELQAENEKLGARLRAAEGEKDDLRLQVKELMESIQAIMAGGNDAQDTAEKDELAAKTDTLAKEVGSLKATLKELEGKLAESQMREMTAKNQEQEAAKEEKQKLEAMLRAAEGEKHDLQLQVKELMESLQSIMASNMQQETETASESNAALEERVRHLEDALSKSSSGKSENSAALEGKVRGLEEALSKSEEDLEICQKRLVEITEEGIEVTKSNDSDEQREQLLSKLSDAEAEADDLREEVEELVSRSKELESLGEEEDVLLREQVETMNAWNLALEARADRSNKELENARTELEALKSSRRTLEEALKQSKESPQGKVTRAVDFDSPSDENAMASLRKEKKVLTLKFEALEESYAEKNSKVLELEARVEDFLNKSTDLKLRLARKTALITELQEDMEEQAGSKGAQNNVQNETEEALSNLRKENKALVAKLEKLEETHEEKKSKVSELEARVEESINKSADLKLRLARKTSMITELEEDLEGYKSNQPKDDGATRAVTFKTEESTNATEKGTQEVLNNLHKDYKALVSKVERLEDAFAEKNSRVSELEAREEEYLNKSADLKLRLARKTAMISELEEDLEAYRSNQPSGEVASRSVAFKQDESLKEEHQAVLNSLRKEVKELVSKLEQLEDVLAERNNKVSELEARVEDDLNKSADLKLRLARKTAHIAELEEDLEAYTSKQSNDGGPPSQAAVLRLETAVRVLTDELAKAEATIERQAAALTASGNHDQVARSLGDTSVQTKDIETENRALSEDLSKANTTIRQQRTKLEALEESLAEKSSKLSEQEARLEEHIGRSSDLKLRLARKTAKISELEDLIAESGDGSDPVVSNGVNPANPAVDTASLEELEQENQLLTVKVLRLEGNLKQEKDNLRKQQSKVEALEDTIVDKGVKIAEVQARLEEYIGTSADLKLRLARRTATIAELQEELDEQSSGGSGKDSANAAFRNKDLPFFDETSHNLPEGGDEVLPAARMPLAPPHRSLPDCGEEEVEVSPGHRSLVVDATAQSTTLAEEEDESPFGNGTKKQRSPSQQLKDCLEDAKASESLFEQIASLAAHAEKKKRRLKVLNERLEKAVGRNRISPKSDVAAAAAAAAAGERPVSGLAQEQDHLQKTVAHLENQWKETRSQLDSVHKMNLKLEAALDHISRERASAIDARSNLEASLREAQEEVRSLRVAVDAMEAERTVGGTISRAINIEPGPSGDVEVEVSEHPDMDPERTTFPLRYGDV</sequence>
<proteinExistence type="predicted"/>
<feature type="region of interest" description="Disordered" evidence="2">
    <location>
        <begin position="3279"/>
        <end position="3314"/>
    </location>
</feature>
<feature type="coiled-coil region" evidence="1">
    <location>
        <begin position="18"/>
        <end position="56"/>
    </location>
</feature>
<feature type="region of interest" description="Disordered" evidence="2">
    <location>
        <begin position="2391"/>
        <end position="2410"/>
    </location>
</feature>
<feature type="region of interest" description="Disordered" evidence="2">
    <location>
        <begin position="2806"/>
        <end position="2835"/>
    </location>
</feature>
<feature type="coiled-coil region" evidence="1">
    <location>
        <begin position="2930"/>
        <end position="3013"/>
    </location>
</feature>
<dbReference type="Gene3D" id="1.10.287.1490">
    <property type="match status" value="1"/>
</dbReference>
<feature type="region of interest" description="Disordered" evidence="2">
    <location>
        <begin position="1937"/>
        <end position="1957"/>
    </location>
</feature>
<feature type="coiled-coil region" evidence="1">
    <location>
        <begin position="3136"/>
        <end position="3206"/>
    </location>
</feature>
<dbReference type="PANTHER" id="PTHR45615">
    <property type="entry name" value="MYOSIN HEAVY CHAIN, NON-MUSCLE"/>
    <property type="match status" value="1"/>
</dbReference>
<feature type="coiled-coil region" evidence="1">
    <location>
        <begin position="1521"/>
        <end position="1659"/>
    </location>
</feature>
<feature type="region of interest" description="Disordered" evidence="2">
    <location>
        <begin position="1409"/>
        <end position="1460"/>
    </location>
</feature>
<keyword evidence="4" id="KW-1185">Reference proteome</keyword>
<feature type="compositionally biased region" description="Basic and acidic residues" evidence="2">
    <location>
        <begin position="3294"/>
        <end position="3304"/>
    </location>
</feature>
<feature type="compositionally biased region" description="Low complexity" evidence="2">
    <location>
        <begin position="2245"/>
        <end position="2255"/>
    </location>
</feature>
<evidence type="ECO:0000313" key="4">
    <source>
        <dbReference type="Proteomes" id="UP001153069"/>
    </source>
</evidence>
<dbReference type="Proteomes" id="UP001153069">
    <property type="component" value="Unassembled WGS sequence"/>
</dbReference>
<feature type="coiled-coil region" evidence="1">
    <location>
        <begin position="3235"/>
        <end position="3269"/>
    </location>
</feature>
<gene>
    <name evidence="3" type="ORF">SEMRO_247_G098190.1</name>
</gene>
<feature type="compositionally biased region" description="Polar residues" evidence="2">
    <location>
        <begin position="1945"/>
        <end position="1956"/>
    </location>
</feature>
<feature type="coiled-coil region" evidence="1">
    <location>
        <begin position="2600"/>
        <end position="2805"/>
    </location>
</feature>
<feature type="region of interest" description="Disordered" evidence="2">
    <location>
        <begin position="2240"/>
        <end position="2259"/>
    </location>
</feature>
<feature type="coiled-coil region" evidence="1">
    <location>
        <begin position="2032"/>
        <end position="2116"/>
    </location>
</feature>
<name>A0A9N8DP46_9STRA</name>
<dbReference type="SUPFAM" id="SSF90257">
    <property type="entry name" value="Myosin rod fragments"/>
    <property type="match status" value="1"/>
</dbReference>
<keyword evidence="1" id="KW-0175">Coiled coil</keyword>
<dbReference type="PANTHER" id="PTHR45615:SF80">
    <property type="entry name" value="GRIP DOMAIN-CONTAINING PROTEIN"/>
    <property type="match status" value="1"/>
</dbReference>
<organism evidence="3 4">
    <name type="scientific">Seminavis robusta</name>
    <dbReference type="NCBI Taxonomy" id="568900"/>
    <lineage>
        <taxon>Eukaryota</taxon>
        <taxon>Sar</taxon>
        <taxon>Stramenopiles</taxon>
        <taxon>Ochrophyta</taxon>
        <taxon>Bacillariophyta</taxon>
        <taxon>Bacillariophyceae</taxon>
        <taxon>Bacillariophycidae</taxon>
        <taxon>Naviculales</taxon>
        <taxon>Naviculaceae</taxon>
        <taxon>Seminavis</taxon>
    </lineage>
</organism>
<reference evidence="3" key="1">
    <citation type="submission" date="2020-06" db="EMBL/GenBank/DDBJ databases">
        <authorList>
            <consortium name="Plant Systems Biology data submission"/>
        </authorList>
    </citation>
    <scope>NUCLEOTIDE SEQUENCE</scope>
    <source>
        <strain evidence="3">D6</strain>
    </source>
</reference>
<feature type="coiled-coil region" evidence="1">
    <location>
        <begin position="1685"/>
        <end position="1768"/>
    </location>
</feature>
<dbReference type="OrthoDB" id="2436455at2759"/>
<evidence type="ECO:0000256" key="2">
    <source>
        <dbReference type="SAM" id="MobiDB-lite"/>
    </source>
</evidence>
<comment type="caution">
    <text evidence="3">The sequence shown here is derived from an EMBL/GenBank/DDBJ whole genome shotgun (WGS) entry which is preliminary data.</text>
</comment>
<feature type="region of interest" description="Disordered" evidence="2">
    <location>
        <begin position="3092"/>
        <end position="3120"/>
    </location>
</feature>
<protein>
    <submittedName>
        <fullName evidence="3">Inherit from KOG: Kinesin family member</fullName>
    </submittedName>
</protein>
<accession>A0A9N8DP46</accession>
<dbReference type="EMBL" id="CAICTM010000246">
    <property type="protein sequence ID" value="CAB9505911.1"/>
    <property type="molecule type" value="Genomic_DNA"/>
</dbReference>
<evidence type="ECO:0000256" key="1">
    <source>
        <dbReference type="SAM" id="Coils"/>
    </source>
</evidence>
<feature type="coiled-coil region" evidence="1">
    <location>
        <begin position="1461"/>
        <end position="1495"/>
    </location>
</feature>
<feature type="coiled-coil region" evidence="1">
    <location>
        <begin position="2840"/>
        <end position="2902"/>
    </location>
</feature>
<evidence type="ECO:0000313" key="3">
    <source>
        <dbReference type="EMBL" id="CAB9505911.1"/>
    </source>
</evidence>
<feature type="coiled-coil region" evidence="1">
    <location>
        <begin position="2494"/>
        <end position="2570"/>
    </location>
</feature>